<dbReference type="SFLD" id="SFLDS00019">
    <property type="entry name" value="Glutathione_Transferase_(cytos"/>
    <property type="match status" value="1"/>
</dbReference>
<evidence type="ECO:0000259" key="3">
    <source>
        <dbReference type="PROSITE" id="PS50404"/>
    </source>
</evidence>
<gene>
    <name evidence="5" type="ORF">E4U60_004375</name>
</gene>
<evidence type="ECO:0008006" key="7">
    <source>
        <dbReference type="Google" id="ProtNLM"/>
    </source>
</evidence>
<dbReference type="InterPro" id="IPR010987">
    <property type="entry name" value="Glutathione-S-Trfase_C-like"/>
</dbReference>
<keyword evidence="6" id="KW-1185">Reference proteome</keyword>
<evidence type="ECO:0000256" key="2">
    <source>
        <dbReference type="RuleBase" id="RU003494"/>
    </source>
</evidence>
<dbReference type="PROSITE" id="PS50404">
    <property type="entry name" value="GST_NTER"/>
    <property type="match status" value="1"/>
</dbReference>
<accession>A0A9P7M8X7</accession>
<name>A0A9P7M8X7_9HYPO</name>
<proteinExistence type="inferred from homology"/>
<feature type="domain" description="GST C-terminal" evidence="4">
    <location>
        <begin position="90"/>
        <end position="218"/>
    </location>
</feature>
<dbReference type="AlphaFoldDB" id="A0A9P7M8X7"/>
<dbReference type="PROSITE" id="PS50405">
    <property type="entry name" value="GST_CTER"/>
    <property type="match status" value="1"/>
</dbReference>
<dbReference type="SUPFAM" id="SSF52833">
    <property type="entry name" value="Thioredoxin-like"/>
    <property type="match status" value="1"/>
</dbReference>
<dbReference type="CDD" id="cd03181">
    <property type="entry name" value="GST_C_EF1Bgamma_like"/>
    <property type="match status" value="1"/>
</dbReference>
<protein>
    <recommendedName>
        <fullName evidence="7">Glutathione S-transferase</fullName>
    </recommendedName>
</protein>
<dbReference type="InterPro" id="IPR040079">
    <property type="entry name" value="Glutathione_S-Trfase"/>
</dbReference>
<dbReference type="Pfam" id="PF02798">
    <property type="entry name" value="GST_N"/>
    <property type="match status" value="1"/>
</dbReference>
<dbReference type="EMBL" id="SRPO01000359">
    <property type="protein sequence ID" value="KAG5933590.1"/>
    <property type="molecule type" value="Genomic_DNA"/>
</dbReference>
<reference evidence="5 6" key="1">
    <citation type="journal article" date="2020" name="bioRxiv">
        <title>Whole genome comparisons of ergot fungi reveals the divergence and evolution of species within the genus Claviceps are the result of varying mechanisms driving genome evolution and host range expansion.</title>
        <authorList>
            <person name="Wyka S.A."/>
            <person name="Mondo S.J."/>
            <person name="Liu M."/>
            <person name="Dettman J."/>
            <person name="Nalam V."/>
            <person name="Broders K.D."/>
        </authorList>
    </citation>
    <scope>NUCLEOTIDE SEQUENCE [LARGE SCALE GENOMIC DNA]</scope>
    <source>
        <strain evidence="5 6">CCC 1485</strain>
    </source>
</reference>
<dbReference type="GO" id="GO:0005737">
    <property type="term" value="C:cytoplasm"/>
    <property type="evidence" value="ECO:0007669"/>
    <property type="project" value="TreeGrafter"/>
</dbReference>
<dbReference type="InterPro" id="IPR036249">
    <property type="entry name" value="Thioredoxin-like_sf"/>
</dbReference>
<dbReference type="PANTHER" id="PTHR43986">
    <property type="entry name" value="ELONGATION FACTOR 1-GAMMA"/>
    <property type="match status" value="1"/>
</dbReference>
<evidence type="ECO:0000313" key="5">
    <source>
        <dbReference type="EMBL" id="KAG5933590.1"/>
    </source>
</evidence>
<evidence type="ECO:0000259" key="4">
    <source>
        <dbReference type="PROSITE" id="PS50405"/>
    </source>
</evidence>
<feature type="domain" description="GST N-terminal" evidence="3">
    <location>
        <begin position="1"/>
        <end position="83"/>
    </location>
</feature>
<dbReference type="InterPro" id="IPR004045">
    <property type="entry name" value="Glutathione_S-Trfase_N"/>
</dbReference>
<evidence type="ECO:0000256" key="1">
    <source>
        <dbReference type="ARBA" id="ARBA00007409"/>
    </source>
</evidence>
<comment type="similarity">
    <text evidence="1 2">Belongs to the GST superfamily.</text>
</comment>
<dbReference type="OrthoDB" id="249703at2759"/>
<dbReference type="GO" id="GO:0005634">
    <property type="term" value="C:nucleus"/>
    <property type="evidence" value="ECO:0007669"/>
    <property type="project" value="TreeGrafter"/>
</dbReference>
<dbReference type="SUPFAM" id="SSF47616">
    <property type="entry name" value="GST C-terminal domain-like"/>
    <property type="match status" value="1"/>
</dbReference>
<dbReference type="InterPro" id="IPR004046">
    <property type="entry name" value="GST_C"/>
</dbReference>
<dbReference type="InterPro" id="IPR050802">
    <property type="entry name" value="EF-GSTs"/>
</dbReference>
<dbReference type="Gene3D" id="3.40.30.10">
    <property type="entry name" value="Glutaredoxin"/>
    <property type="match status" value="1"/>
</dbReference>
<dbReference type="PANTHER" id="PTHR43986:SF1">
    <property type="entry name" value="ELONGATION FACTOR 1-GAMMA"/>
    <property type="match status" value="1"/>
</dbReference>
<organism evidence="5 6">
    <name type="scientific">Claviceps pazoutovae</name>
    <dbReference type="NCBI Taxonomy" id="1649127"/>
    <lineage>
        <taxon>Eukaryota</taxon>
        <taxon>Fungi</taxon>
        <taxon>Dikarya</taxon>
        <taxon>Ascomycota</taxon>
        <taxon>Pezizomycotina</taxon>
        <taxon>Sordariomycetes</taxon>
        <taxon>Hypocreomycetidae</taxon>
        <taxon>Hypocreales</taxon>
        <taxon>Clavicipitaceae</taxon>
        <taxon>Claviceps</taxon>
    </lineage>
</organism>
<sequence>MAFVLFGYAENPRTRVARIVAAAQGIPVELVKVIPRRDIGRHLLIDKFPLSNGKIPALEAPGIKLTETISIALYLAKCKRKPTTLLGNGSPEQEAEIVSWMSWANQELIGTLARWYLPLVPNFSRPAPQNKPQIERGKADSLAMLNVLEDLMNNKTHLVGNEMTIADVFVAIVLARALEWVLDSAWRKRHPNCMKHFEMVTAWRPVREVVPEFPLANVESACLTHYDGD</sequence>
<dbReference type="Gene3D" id="1.20.1050.10">
    <property type="match status" value="1"/>
</dbReference>
<dbReference type="InterPro" id="IPR036282">
    <property type="entry name" value="Glutathione-S-Trfase_C_sf"/>
</dbReference>
<comment type="caution">
    <text evidence="5">The sequence shown here is derived from an EMBL/GenBank/DDBJ whole genome shotgun (WGS) entry which is preliminary data.</text>
</comment>
<dbReference type="Proteomes" id="UP000706124">
    <property type="component" value="Unassembled WGS sequence"/>
</dbReference>
<evidence type="ECO:0000313" key="6">
    <source>
        <dbReference type="Proteomes" id="UP000706124"/>
    </source>
</evidence>
<dbReference type="Pfam" id="PF00043">
    <property type="entry name" value="GST_C"/>
    <property type="match status" value="1"/>
</dbReference>
<dbReference type="GO" id="GO:0006414">
    <property type="term" value="P:translational elongation"/>
    <property type="evidence" value="ECO:0007669"/>
    <property type="project" value="TreeGrafter"/>
</dbReference>